<evidence type="ECO:0000256" key="1">
    <source>
        <dbReference type="ARBA" id="ARBA00004251"/>
    </source>
</evidence>
<dbReference type="InterPro" id="IPR007110">
    <property type="entry name" value="Ig-like_dom"/>
</dbReference>
<dbReference type="InterPro" id="IPR000719">
    <property type="entry name" value="Prot_kinase_dom"/>
</dbReference>
<dbReference type="FunFam" id="3.30.200.20:FF:000113">
    <property type="entry name" value="Putative tyrosine-protein kinase receptor Tie-1"/>
    <property type="match status" value="1"/>
</dbReference>
<evidence type="ECO:0000256" key="5">
    <source>
        <dbReference type="ARBA" id="ARBA00022536"/>
    </source>
</evidence>
<dbReference type="SMART" id="SM00181">
    <property type="entry name" value="EGF"/>
    <property type="match status" value="2"/>
</dbReference>
<dbReference type="InterPro" id="IPR050122">
    <property type="entry name" value="RTK"/>
</dbReference>
<dbReference type="InterPro" id="IPR013783">
    <property type="entry name" value="Ig-like_fold"/>
</dbReference>
<dbReference type="InterPro" id="IPR003961">
    <property type="entry name" value="FN3_dom"/>
</dbReference>
<dbReference type="PROSITE" id="PS50835">
    <property type="entry name" value="IG_LIKE"/>
    <property type="match status" value="1"/>
</dbReference>
<keyword evidence="9 24" id="KW-0732">Signal</keyword>
<keyword evidence="5 21" id="KW-0245">EGF-like domain</keyword>
<feature type="region of interest" description="Disordered" evidence="22">
    <location>
        <begin position="1062"/>
        <end position="1082"/>
    </location>
</feature>
<dbReference type="RefSeq" id="XP_038048455.1">
    <property type="nucleotide sequence ID" value="XM_038192527.1"/>
</dbReference>
<proteinExistence type="inferred from homology"/>
<dbReference type="FunFam" id="1.10.510.10:FF:000123">
    <property type="entry name" value="Tyrosine-protein kinase receptor Tie-1"/>
    <property type="match status" value="1"/>
</dbReference>
<evidence type="ECO:0000259" key="28">
    <source>
        <dbReference type="PROSITE" id="PS50853"/>
    </source>
</evidence>
<evidence type="ECO:0000256" key="13">
    <source>
        <dbReference type="ARBA" id="ARBA00022840"/>
    </source>
</evidence>
<dbReference type="PROSITE" id="PS00109">
    <property type="entry name" value="PROTEIN_KINASE_TYR"/>
    <property type="match status" value="1"/>
</dbReference>
<feature type="domain" description="EGF-like" evidence="26">
    <location>
        <begin position="223"/>
        <end position="259"/>
    </location>
</feature>
<dbReference type="GO" id="GO:0030154">
    <property type="term" value="P:cell differentiation"/>
    <property type="evidence" value="ECO:0007669"/>
    <property type="project" value="UniProtKB-ARBA"/>
</dbReference>
<keyword evidence="10" id="KW-0677">Repeat</keyword>
<dbReference type="PROSITE" id="PS50853">
    <property type="entry name" value="FN3"/>
    <property type="match status" value="4"/>
</dbReference>
<feature type="region of interest" description="Disordered" evidence="22">
    <location>
        <begin position="626"/>
        <end position="659"/>
    </location>
</feature>
<evidence type="ECO:0000256" key="4">
    <source>
        <dbReference type="ARBA" id="ARBA00022475"/>
    </source>
</evidence>
<dbReference type="Pfam" id="PF07974">
    <property type="entry name" value="EGF_2"/>
    <property type="match status" value="1"/>
</dbReference>
<evidence type="ECO:0000259" key="26">
    <source>
        <dbReference type="PROSITE" id="PS50026"/>
    </source>
</evidence>
<dbReference type="Gene3D" id="1.10.510.10">
    <property type="entry name" value="Transferase(Phosphotransferase) domain 1"/>
    <property type="match status" value="1"/>
</dbReference>
<dbReference type="OrthoDB" id="4062651at2759"/>
<feature type="domain" description="Protein kinase" evidence="25">
    <location>
        <begin position="1096"/>
        <end position="1384"/>
    </location>
</feature>
<dbReference type="InterPro" id="IPR013111">
    <property type="entry name" value="EGF_extracell"/>
</dbReference>
<dbReference type="InterPro" id="IPR008266">
    <property type="entry name" value="Tyr_kinase_AS"/>
</dbReference>
<feature type="chain" id="PRO_5038100113" description="receptor protein-tyrosine kinase" evidence="24">
    <location>
        <begin position="26"/>
        <end position="1413"/>
    </location>
</feature>
<evidence type="ECO:0000256" key="22">
    <source>
        <dbReference type="SAM" id="MobiDB-lite"/>
    </source>
</evidence>
<dbReference type="InterPro" id="IPR002049">
    <property type="entry name" value="LE_dom"/>
</dbReference>
<keyword evidence="7" id="KW-0808">Transferase</keyword>
<dbReference type="GO" id="GO:0005524">
    <property type="term" value="F:ATP binding"/>
    <property type="evidence" value="ECO:0007669"/>
    <property type="project" value="UniProtKB-KW"/>
</dbReference>
<dbReference type="SMART" id="SM00219">
    <property type="entry name" value="TyrKc"/>
    <property type="match status" value="1"/>
</dbReference>
<dbReference type="EnsemblMetazoa" id="XM_038192527.1">
    <property type="protein sequence ID" value="XP_038048455.1"/>
    <property type="gene ID" value="LOC119722419"/>
</dbReference>
<keyword evidence="17 21" id="KW-1015">Disulfide bond</keyword>
<feature type="domain" description="Fibronectin type-III" evidence="28">
    <location>
        <begin position="851"/>
        <end position="944"/>
    </location>
</feature>
<dbReference type="PANTHER" id="PTHR24416">
    <property type="entry name" value="TYROSINE-PROTEIN KINASE RECEPTOR"/>
    <property type="match status" value="1"/>
</dbReference>
<keyword evidence="12" id="KW-0418">Kinase</keyword>
<dbReference type="FunFam" id="2.170.300.10:FF:000003">
    <property type="entry name" value="tyrosine-protein kinase receptor Tie-1 isoform X1"/>
    <property type="match status" value="1"/>
</dbReference>
<dbReference type="PANTHER" id="PTHR24416:SF613">
    <property type="entry name" value="RECEPTOR PROTEIN-TYROSINE KINASE"/>
    <property type="match status" value="1"/>
</dbReference>
<evidence type="ECO:0000256" key="2">
    <source>
        <dbReference type="ARBA" id="ARBA00006692"/>
    </source>
</evidence>
<evidence type="ECO:0000256" key="24">
    <source>
        <dbReference type="SAM" id="SignalP"/>
    </source>
</evidence>
<evidence type="ECO:0000313" key="30">
    <source>
        <dbReference type="Proteomes" id="UP000887568"/>
    </source>
</evidence>
<dbReference type="InterPro" id="IPR036116">
    <property type="entry name" value="FN3_sf"/>
</dbReference>
<dbReference type="CDD" id="cd00054">
    <property type="entry name" value="EGF_CA"/>
    <property type="match status" value="1"/>
</dbReference>
<dbReference type="PROSITE" id="PS50011">
    <property type="entry name" value="PROTEIN_KINASE_DOM"/>
    <property type="match status" value="1"/>
</dbReference>
<evidence type="ECO:0000256" key="9">
    <source>
        <dbReference type="ARBA" id="ARBA00022729"/>
    </source>
</evidence>
<evidence type="ECO:0000256" key="7">
    <source>
        <dbReference type="ARBA" id="ARBA00022679"/>
    </source>
</evidence>
<dbReference type="GO" id="GO:0007169">
    <property type="term" value="P:cell surface receptor protein tyrosine kinase signaling pathway"/>
    <property type="evidence" value="ECO:0007669"/>
    <property type="project" value="TreeGrafter"/>
</dbReference>
<keyword evidence="8 23" id="KW-0812">Transmembrane</keyword>
<feature type="disulfide bond" evidence="21">
    <location>
        <begin position="249"/>
        <end position="258"/>
    </location>
</feature>
<dbReference type="Pfam" id="PF07714">
    <property type="entry name" value="PK_Tyr_Ser-Thr"/>
    <property type="match status" value="1"/>
</dbReference>
<evidence type="ECO:0000256" key="11">
    <source>
        <dbReference type="ARBA" id="ARBA00022741"/>
    </source>
</evidence>
<keyword evidence="4" id="KW-1003">Cell membrane</keyword>
<dbReference type="Gene3D" id="2.60.40.10">
    <property type="entry name" value="Immunoglobulins"/>
    <property type="match status" value="6"/>
</dbReference>
<organism evidence="29 30">
    <name type="scientific">Patiria miniata</name>
    <name type="common">Bat star</name>
    <name type="synonym">Asterina miniata</name>
    <dbReference type="NCBI Taxonomy" id="46514"/>
    <lineage>
        <taxon>Eukaryota</taxon>
        <taxon>Metazoa</taxon>
        <taxon>Echinodermata</taxon>
        <taxon>Eleutherozoa</taxon>
        <taxon>Asterozoa</taxon>
        <taxon>Asteroidea</taxon>
        <taxon>Valvatacea</taxon>
        <taxon>Valvatida</taxon>
        <taxon>Asterinidae</taxon>
        <taxon>Patiria</taxon>
    </lineage>
</organism>
<dbReference type="CDD" id="cd00055">
    <property type="entry name" value="EGF_Lam"/>
    <property type="match status" value="1"/>
</dbReference>
<dbReference type="CDD" id="cd00063">
    <property type="entry name" value="FN3"/>
    <property type="match status" value="4"/>
</dbReference>
<evidence type="ECO:0000256" key="10">
    <source>
        <dbReference type="ARBA" id="ARBA00022737"/>
    </source>
</evidence>
<reference evidence="29" key="1">
    <citation type="submission" date="2022-11" db="UniProtKB">
        <authorList>
            <consortium name="EnsemblMetazoa"/>
        </authorList>
    </citation>
    <scope>IDENTIFICATION</scope>
</reference>
<evidence type="ECO:0000256" key="18">
    <source>
        <dbReference type="ARBA" id="ARBA00023170"/>
    </source>
</evidence>
<dbReference type="SMART" id="SM00060">
    <property type="entry name" value="FN3"/>
    <property type="match status" value="4"/>
</dbReference>
<dbReference type="Gene3D" id="2.170.300.10">
    <property type="entry name" value="Tie2 ligand-binding domain superfamily"/>
    <property type="match status" value="1"/>
</dbReference>
<keyword evidence="13" id="KW-0067">ATP-binding</keyword>
<evidence type="ECO:0000256" key="6">
    <source>
        <dbReference type="ARBA" id="ARBA00022553"/>
    </source>
</evidence>
<dbReference type="Gene3D" id="3.30.200.20">
    <property type="entry name" value="Phosphorylase Kinase, domain 1"/>
    <property type="match status" value="1"/>
</dbReference>
<dbReference type="SUPFAM" id="SSF56112">
    <property type="entry name" value="Protein kinase-like (PK-like)"/>
    <property type="match status" value="1"/>
</dbReference>
<evidence type="ECO:0000256" key="21">
    <source>
        <dbReference type="PROSITE-ProRule" id="PRU00076"/>
    </source>
</evidence>
<feature type="domain" description="Ig-like" evidence="27">
    <location>
        <begin position="451"/>
        <end position="541"/>
    </location>
</feature>
<evidence type="ECO:0000256" key="3">
    <source>
        <dbReference type="ARBA" id="ARBA00011902"/>
    </source>
</evidence>
<comment type="similarity">
    <text evidence="2">Belongs to the protein kinase superfamily. CAMK Ser/Thr protein kinase family.</text>
</comment>
<evidence type="ECO:0000256" key="12">
    <source>
        <dbReference type="ARBA" id="ARBA00022777"/>
    </source>
</evidence>
<keyword evidence="16" id="KW-0829">Tyrosine-protein kinase</keyword>
<dbReference type="GeneID" id="119722419"/>
<evidence type="ECO:0000256" key="8">
    <source>
        <dbReference type="ARBA" id="ARBA00022692"/>
    </source>
</evidence>
<dbReference type="GO" id="GO:0043235">
    <property type="term" value="C:receptor complex"/>
    <property type="evidence" value="ECO:0007669"/>
    <property type="project" value="TreeGrafter"/>
</dbReference>
<keyword evidence="11" id="KW-0547">Nucleotide-binding</keyword>
<sequence length="1413" mass="152210">MMAICSSVSTLLTVLFLLTNRHIGAEDITVINSTPLVSNGETLLSCLDAAVAAPLSPAQLTLLGLTATGQETPLPGGASAAVNGEGDQLEARWGSELGDSRRGAFFCAGSDREDKVITFKTYKEALIQPERLTVTASLGETARLTMVNKGRRPASDTARWTFNGADVDPASPNISSIPPGEEIYEIPNVSLADAGIYEAYPTSNRSLGGFVRLIVRACQEGKYGSDCQQNCLPCQHGGVCHDRTGACICPPGFMGDQCEIACGGNKFGPTCQRQCKADSCQHMHFTLSDPYGSSCATGWSGLACDLPCADGLYGAGCREVCTCPLGIPCDQFTGECQCPPAKMGPTCEDDKYFFLANVTTVTLGSGIRVALVCGCQSSVTDCPAIFIESVEPSALPPKSDKAIDFPDRNQNRLLFTPYSISGPWVFKCTLGISPAPVFEYFVNITAIENLPLVSVDDVGVNIGATATFQCDVGNVNPNDVTVRLFPNANPTSTKAPGTHYPSGTGAVFLFYIDDTTLDMAGDYTCRASGAGGVATGQAQLQVKQQPRPSLSPEVTAVTCHTATIRINAGSFTGDGPIVRYSLEYKRSDESAWTPRDEESVPSDDIVILSGLRGQTSYNVRVVLVRPGEGSSTSGRGSPGDPTSFFTDHDAPSARPSITVSTEDDVSTVLRVSWSASIPPTDEIDSALIEYTIRGEDNTQQLPVNDLSESSALLEGLRPFTVYSVRMQFVNCQGGGRFSARRTVTTNEGAPSKVSNLIVEVRSHDSIAVDWGTPAEANGVIRYYEVSSLEFISSSQENEPTVTRVHPPDTELVLDGLRPYTTYIIEVVAVTVTKGEVESRTVQTLEDKPSGPPTSPQSGRVMATSIEFIWEPPVADQRNGVIVQYEYICVSPDGTDRSQHGNSTDTRVVVSGLQRKVLYEFRVRAYTAVGPGPYCPEFREQTLEADVIVTTKPPRTTKPKAIIPGQSAEDGTGPVAGGLDGAGLAMIIAAVVVGMVLVAALAVAVYTSYFKNKRRNVDLDTNDPNFIMRFSDLLRQRSLSNEYDDGTGQTLLSPLAMPGPLSPTFQSTFSPTSPRSPTSPQSPSIPSYWYIPWNSIVMENIVIAEGNFGQVVKAVIKKEGVALEAAVKTLKAGATDADRRDFMGELDIMCKVGNHPNIVNLIGATEYMGILYVATEFATHGNLLNFLRQSRLPDAGNQVYSNQGAAASPSGRGEEGGFTSEQLLGFAVDVARGMQHLSETGCVHRDLAARNVLVCDNLVCKVTDFGLSRSDEVYVKTTAGRLPVRWMAIESLNYSVYTTKSDVWSFGILLWEVVSLGATPYPGMSCAELYERLPLGYRMEAPLNCDEEVYNIMRHCWRDRPHDRPTFEQLNIALTKLADAHKPYVNTELLRRSNFEFAPIISSGEHMISPSTPV</sequence>
<evidence type="ECO:0000259" key="25">
    <source>
        <dbReference type="PROSITE" id="PS50011"/>
    </source>
</evidence>
<keyword evidence="15 23" id="KW-0472">Membrane</keyword>
<keyword evidence="19" id="KW-0325">Glycoprotein</keyword>
<dbReference type="GO" id="GO:0005886">
    <property type="term" value="C:plasma membrane"/>
    <property type="evidence" value="ECO:0007669"/>
    <property type="project" value="UniProtKB-SubCell"/>
</dbReference>
<evidence type="ECO:0000256" key="23">
    <source>
        <dbReference type="SAM" id="Phobius"/>
    </source>
</evidence>
<comment type="subcellular location">
    <subcellularLocation>
        <location evidence="1">Cell membrane</location>
        <topology evidence="1">Single-pass type I membrane protein</topology>
    </subcellularLocation>
</comment>
<feature type="transmembrane region" description="Helical" evidence="23">
    <location>
        <begin position="983"/>
        <end position="1005"/>
    </location>
</feature>
<dbReference type="GO" id="GO:0004714">
    <property type="term" value="F:transmembrane receptor protein tyrosine kinase activity"/>
    <property type="evidence" value="ECO:0007669"/>
    <property type="project" value="UniProtKB-EC"/>
</dbReference>
<dbReference type="PROSITE" id="PS00022">
    <property type="entry name" value="EGF_1"/>
    <property type="match status" value="1"/>
</dbReference>
<keyword evidence="18" id="KW-0675">Receptor</keyword>
<dbReference type="SUPFAM" id="SSF49265">
    <property type="entry name" value="Fibronectin type III"/>
    <property type="match status" value="2"/>
</dbReference>
<evidence type="ECO:0000313" key="29">
    <source>
        <dbReference type="EnsemblMetazoa" id="XP_038048455.1"/>
    </source>
</evidence>
<feature type="signal peptide" evidence="24">
    <location>
        <begin position="1"/>
        <end position="25"/>
    </location>
</feature>
<dbReference type="SMART" id="SM00409">
    <property type="entry name" value="IG"/>
    <property type="match status" value="2"/>
</dbReference>
<dbReference type="InterPro" id="IPR011009">
    <property type="entry name" value="Kinase-like_dom_sf"/>
</dbReference>
<dbReference type="InterPro" id="IPR003599">
    <property type="entry name" value="Ig_sub"/>
</dbReference>
<evidence type="ECO:0000256" key="20">
    <source>
        <dbReference type="ARBA" id="ARBA00023319"/>
    </source>
</evidence>
<keyword evidence="14 23" id="KW-1133">Transmembrane helix</keyword>
<dbReference type="EC" id="2.7.10.1" evidence="3"/>
<comment type="caution">
    <text evidence="21">Lacks conserved residue(s) required for the propagation of feature annotation.</text>
</comment>
<dbReference type="InterPro" id="IPR036179">
    <property type="entry name" value="Ig-like_dom_sf"/>
</dbReference>
<evidence type="ECO:0000256" key="16">
    <source>
        <dbReference type="ARBA" id="ARBA00023137"/>
    </source>
</evidence>
<keyword evidence="20" id="KW-0393">Immunoglobulin domain</keyword>
<feature type="domain" description="Fibronectin type-III" evidence="28">
    <location>
        <begin position="651"/>
        <end position="748"/>
    </location>
</feature>
<accession>A0A913ZC20</accession>
<evidence type="ECO:0000256" key="15">
    <source>
        <dbReference type="ARBA" id="ARBA00023136"/>
    </source>
</evidence>
<dbReference type="InterPro" id="IPR000742">
    <property type="entry name" value="EGF"/>
</dbReference>
<keyword evidence="30" id="KW-1185">Reference proteome</keyword>
<dbReference type="InterPro" id="IPR020635">
    <property type="entry name" value="Tyr_kinase_cat_dom"/>
</dbReference>
<feature type="domain" description="Fibronectin type-III" evidence="28">
    <location>
        <begin position="749"/>
        <end position="846"/>
    </location>
</feature>
<evidence type="ECO:0000256" key="17">
    <source>
        <dbReference type="ARBA" id="ARBA00023157"/>
    </source>
</evidence>
<keyword evidence="6" id="KW-0597">Phosphoprotein</keyword>
<dbReference type="SUPFAM" id="SSF48726">
    <property type="entry name" value="Immunoglobulin"/>
    <property type="match status" value="1"/>
</dbReference>
<evidence type="ECO:0000256" key="14">
    <source>
        <dbReference type="ARBA" id="ARBA00022989"/>
    </source>
</evidence>
<protein>
    <recommendedName>
        <fullName evidence="3">receptor protein-tyrosine kinase</fullName>
        <ecNumber evidence="3">2.7.10.1</ecNumber>
    </recommendedName>
</protein>
<evidence type="ECO:0000259" key="27">
    <source>
        <dbReference type="PROSITE" id="PS50835"/>
    </source>
</evidence>
<dbReference type="OMA" id="VYNIMRH"/>
<name>A0A913ZC20_PATMI</name>
<dbReference type="Proteomes" id="UP000887568">
    <property type="component" value="Unplaced"/>
</dbReference>
<dbReference type="PRINTS" id="PR00109">
    <property type="entry name" value="TYRKINASE"/>
</dbReference>
<dbReference type="InterPro" id="IPR001245">
    <property type="entry name" value="Ser-Thr/Tyr_kinase_cat_dom"/>
</dbReference>
<dbReference type="PROSITE" id="PS50026">
    <property type="entry name" value="EGF_3"/>
    <property type="match status" value="1"/>
</dbReference>
<dbReference type="Pfam" id="PF00041">
    <property type="entry name" value="fn3"/>
    <property type="match status" value="3"/>
</dbReference>
<feature type="domain" description="Fibronectin type-III" evidence="28">
    <location>
        <begin position="548"/>
        <end position="649"/>
    </location>
</feature>
<evidence type="ECO:0000256" key="19">
    <source>
        <dbReference type="ARBA" id="ARBA00023180"/>
    </source>
</evidence>